<dbReference type="Proteomes" id="UP001230496">
    <property type="component" value="Chromosome"/>
</dbReference>
<dbReference type="PANTHER" id="PTHR33383">
    <property type="entry name" value="MEMBRANE PROTEIN INSERTION EFFICIENCY FACTOR-RELATED"/>
    <property type="match status" value="1"/>
</dbReference>
<accession>A0AA49GB59</accession>
<dbReference type="RefSeq" id="WP_308349003.1">
    <property type="nucleotide sequence ID" value="NZ_CP129971.1"/>
</dbReference>
<dbReference type="Pfam" id="PF01809">
    <property type="entry name" value="YidD"/>
    <property type="match status" value="1"/>
</dbReference>
<comment type="similarity">
    <text evidence="1">Belongs to the UPF0161 family.</text>
</comment>
<evidence type="ECO:0000313" key="2">
    <source>
        <dbReference type="EMBL" id="WKK78459.2"/>
    </source>
</evidence>
<keyword evidence="1" id="KW-0472">Membrane</keyword>
<organism evidence="2 3">
    <name type="scientific">Marivirga salinarum</name>
    <dbReference type="NCBI Taxonomy" id="3059078"/>
    <lineage>
        <taxon>Bacteria</taxon>
        <taxon>Pseudomonadati</taxon>
        <taxon>Bacteroidota</taxon>
        <taxon>Cytophagia</taxon>
        <taxon>Cytophagales</taxon>
        <taxon>Marivirgaceae</taxon>
        <taxon>Marivirga</taxon>
    </lineage>
</organism>
<gene>
    <name evidence="2" type="primary">yidD</name>
    <name evidence="2" type="ORF">QYS49_13760</name>
</gene>
<name>A0AA49GB59_9BACT</name>
<protein>
    <recommendedName>
        <fullName evidence="1">Putative membrane protein insertion efficiency factor</fullName>
    </recommendedName>
</protein>
<comment type="subcellular location">
    <subcellularLocation>
        <location evidence="1">Cell membrane</location>
        <topology evidence="1">Peripheral membrane protein</topology>
        <orientation evidence="1">Cytoplasmic side</orientation>
    </subcellularLocation>
</comment>
<reference evidence="2 3" key="1">
    <citation type="submission" date="2023-08" db="EMBL/GenBank/DDBJ databases">
        <title>Comparative genomics and taxonomic characterization of three novel marine species of genus Marivirga.</title>
        <authorList>
            <person name="Muhammad N."/>
            <person name="Kim S.-G."/>
        </authorList>
    </citation>
    <scope>NUCLEOTIDE SEQUENCE [LARGE SCALE GENOMIC DNA]</scope>
    <source>
        <strain evidence="2 3">BDSF4-3</strain>
    </source>
</reference>
<dbReference type="NCBIfam" id="TIGR00278">
    <property type="entry name" value="membrane protein insertion efficiency factor YidD"/>
    <property type="match status" value="1"/>
</dbReference>
<dbReference type="SMART" id="SM01234">
    <property type="entry name" value="Haemolytic"/>
    <property type="match status" value="1"/>
</dbReference>
<keyword evidence="1" id="KW-1003">Cell membrane</keyword>
<dbReference type="InterPro" id="IPR002696">
    <property type="entry name" value="Membr_insert_effic_factor_YidD"/>
</dbReference>
<proteinExistence type="inferred from homology"/>
<keyword evidence="3" id="KW-1185">Reference proteome</keyword>
<comment type="function">
    <text evidence="1">Could be involved in insertion of integral membrane proteins into the membrane.</text>
</comment>
<sequence>MKTLSKDKVAKTIRKVATWPVLFYQYGISPLFPSSCRFTPTCSEYTKQAILKYGLIKGSKLSAKRISKCHPWGGSGYDPVP</sequence>
<dbReference type="HAMAP" id="MF_00386">
    <property type="entry name" value="UPF0161_YidD"/>
    <property type="match status" value="1"/>
</dbReference>
<evidence type="ECO:0000256" key="1">
    <source>
        <dbReference type="HAMAP-Rule" id="MF_00386"/>
    </source>
</evidence>
<dbReference type="PANTHER" id="PTHR33383:SF1">
    <property type="entry name" value="MEMBRANE PROTEIN INSERTION EFFICIENCY FACTOR-RELATED"/>
    <property type="match status" value="1"/>
</dbReference>
<dbReference type="AlphaFoldDB" id="A0AA49GB59"/>
<dbReference type="KEGG" id="msaa:QYS49_13760"/>
<evidence type="ECO:0000313" key="3">
    <source>
        <dbReference type="Proteomes" id="UP001230496"/>
    </source>
</evidence>
<dbReference type="EMBL" id="CP129971">
    <property type="protein sequence ID" value="WKK78459.2"/>
    <property type="molecule type" value="Genomic_DNA"/>
</dbReference>
<dbReference type="GO" id="GO:0005886">
    <property type="term" value="C:plasma membrane"/>
    <property type="evidence" value="ECO:0007669"/>
    <property type="project" value="UniProtKB-SubCell"/>
</dbReference>